<reference evidence="1" key="2">
    <citation type="submission" date="2023-04" db="EMBL/GenBank/DDBJ databases">
        <authorList>
            <person name="Bruccoleri R.E."/>
            <person name="Oakeley E.J."/>
            <person name="Faust A.-M."/>
            <person name="Dessus-Babus S."/>
            <person name="Altorfer M."/>
            <person name="Burckhardt D."/>
            <person name="Oertli M."/>
            <person name="Naumann U."/>
            <person name="Petersen F."/>
            <person name="Wong J."/>
        </authorList>
    </citation>
    <scope>NUCLEOTIDE SEQUENCE</scope>
    <source>
        <strain evidence="1">GSM-AAB239-AS_SAM_17_03QT</strain>
        <tissue evidence="1">Leaf</tissue>
    </source>
</reference>
<organism evidence="1 2">
    <name type="scientific">Iris pallida</name>
    <name type="common">Sweet iris</name>
    <dbReference type="NCBI Taxonomy" id="29817"/>
    <lineage>
        <taxon>Eukaryota</taxon>
        <taxon>Viridiplantae</taxon>
        <taxon>Streptophyta</taxon>
        <taxon>Embryophyta</taxon>
        <taxon>Tracheophyta</taxon>
        <taxon>Spermatophyta</taxon>
        <taxon>Magnoliopsida</taxon>
        <taxon>Liliopsida</taxon>
        <taxon>Asparagales</taxon>
        <taxon>Iridaceae</taxon>
        <taxon>Iridoideae</taxon>
        <taxon>Irideae</taxon>
        <taxon>Iris</taxon>
    </lineage>
</organism>
<reference evidence="1" key="1">
    <citation type="journal article" date="2023" name="GigaByte">
        <title>Genome assembly of the bearded iris, Iris pallida Lam.</title>
        <authorList>
            <person name="Bruccoleri R.E."/>
            <person name="Oakeley E.J."/>
            <person name="Faust A.M.E."/>
            <person name="Altorfer M."/>
            <person name="Dessus-Babus S."/>
            <person name="Burckhardt D."/>
            <person name="Oertli M."/>
            <person name="Naumann U."/>
            <person name="Petersen F."/>
            <person name="Wong J."/>
        </authorList>
    </citation>
    <scope>NUCLEOTIDE SEQUENCE</scope>
    <source>
        <strain evidence="1">GSM-AAB239-AS_SAM_17_03QT</strain>
    </source>
</reference>
<dbReference type="EMBL" id="JANAVB010021795">
    <property type="protein sequence ID" value="KAJ6825242.1"/>
    <property type="molecule type" value="Genomic_DNA"/>
</dbReference>
<keyword evidence="2" id="KW-1185">Reference proteome</keyword>
<dbReference type="Proteomes" id="UP001140949">
    <property type="component" value="Unassembled WGS sequence"/>
</dbReference>
<name>A0AAX6G9B8_IRIPA</name>
<sequence>MEKNLENENSRTALHACATVQAYVQVPLCVQQSNNEWVTTMKREDYRHSRSE</sequence>
<gene>
    <name evidence="1" type="ORF">M6B38_380695</name>
</gene>
<protein>
    <submittedName>
        <fullName evidence="1">Uncharacterized protein</fullName>
    </submittedName>
</protein>
<accession>A0AAX6G9B8</accession>
<proteinExistence type="predicted"/>
<evidence type="ECO:0000313" key="1">
    <source>
        <dbReference type="EMBL" id="KAJ6825242.1"/>
    </source>
</evidence>
<dbReference type="AlphaFoldDB" id="A0AAX6G9B8"/>
<evidence type="ECO:0000313" key="2">
    <source>
        <dbReference type="Proteomes" id="UP001140949"/>
    </source>
</evidence>
<comment type="caution">
    <text evidence="1">The sequence shown here is derived from an EMBL/GenBank/DDBJ whole genome shotgun (WGS) entry which is preliminary data.</text>
</comment>